<feature type="region of interest" description="Disordered" evidence="1">
    <location>
        <begin position="36"/>
        <end position="68"/>
    </location>
</feature>
<protein>
    <submittedName>
        <fullName evidence="2">CLUMA_CG011273, isoform A</fullName>
    </submittedName>
</protein>
<accession>A0A1J1IDR4</accession>
<evidence type="ECO:0000313" key="3">
    <source>
        <dbReference type="Proteomes" id="UP000183832"/>
    </source>
</evidence>
<proteinExistence type="predicted"/>
<gene>
    <name evidence="2" type="ORF">CLUMA_CG011273</name>
</gene>
<dbReference type="AlphaFoldDB" id="A0A1J1IDR4"/>
<reference evidence="2 3" key="1">
    <citation type="submission" date="2015-04" db="EMBL/GenBank/DDBJ databases">
        <authorList>
            <person name="Syromyatnikov M.Y."/>
            <person name="Popov V.N."/>
        </authorList>
    </citation>
    <scope>NUCLEOTIDE SEQUENCE [LARGE SCALE GENOMIC DNA]</scope>
</reference>
<dbReference type="EMBL" id="CVRI01000047">
    <property type="protein sequence ID" value="CRK97898.1"/>
    <property type="molecule type" value="Genomic_DNA"/>
</dbReference>
<organism evidence="2 3">
    <name type="scientific">Clunio marinus</name>
    <dbReference type="NCBI Taxonomy" id="568069"/>
    <lineage>
        <taxon>Eukaryota</taxon>
        <taxon>Metazoa</taxon>
        <taxon>Ecdysozoa</taxon>
        <taxon>Arthropoda</taxon>
        <taxon>Hexapoda</taxon>
        <taxon>Insecta</taxon>
        <taxon>Pterygota</taxon>
        <taxon>Neoptera</taxon>
        <taxon>Endopterygota</taxon>
        <taxon>Diptera</taxon>
        <taxon>Nematocera</taxon>
        <taxon>Chironomoidea</taxon>
        <taxon>Chironomidae</taxon>
        <taxon>Clunio</taxon>
    </lineage>
</organism>
<feature type="compositionally biased region" description="Basic and acidic residues" evidence="1">
    <location>
        <begin position="36"/>
        <end position="53"/>
    </location>
</feature>
<keyword evidence="3" id="KW-1185">Reference proteome</keyword>
<dbReference type="Proteomes" id="UP000183832">
    <property type="component" value="Unassembled WGS sequence"/>
</dbReference>
<evidence type="ECO:0000256" key="1">
    <source>
        <dbReference type="SAM" id="MobiDB-lite"/>
    </source>
</evidence>
<sequence>MHQKDQQPPLRKTQITFHPSGHEEFMMTLHEIAEKSSREWEKQRSNKSLEKNRKSCSTNYMTSLQASD</sequence>
<evidence type="ECO:0000313" key="2">
    <source>
        <dbReference type="EMBL" id="CRK97898.1"/>
    </source>
</evidence>
<name>A0A1J1IDR4_9DIPT</name>
<feature type="compositionally biased region" description="Polar residues" evidence="1">
    <location>
        <begin position="55"/>
        <end position="68"/>
    </location>
</feature>